<dbReference type="InterPro" id="IPR004013">
    <property type="entry name" value="PHP_dom"/>
</dbReference>
<evidence type="ECO:0000313" key="8">
    <source>
        <dbReference type="EMBL" id="QJR44081.1"/>
    </source>
</evidence>
<evidence type="ECO:0000256" key="6">
    <source>
        <dbReference type="ARBA" id="ARBA00049244"/>
    </source>
</evidence>
<dbReference type="NCBIfam" id="TIGR00594">
    <property type="entry name" value="polc"/>
    <property type="match status" value="1"/>
</dbReference>
<dbReference type="Proteomes" id="UP000502118">
    <property type="component" value="Chromosome"/>
</dbReference>
<evidence type="ECO:0000256" key="4">
    <source>
        <dbReference type="ARBA" id="ARBA00022705"/>
    </source>
</evidence>
<evidence type="ECO:0000256" key="5">
    <source>
        <dbReference type="ARBA" id="ARBA00022932"/>
    </source>
</evidence>
<dbReference type="Pfam" id="PF02811">
    <property type="entry name" value="PHP"/>
    <property type="match status" value="1"/>
</dbReference>
<evidence type="ECO:0000313" key="9">
    <source>
        <dbReference type="Proteomes" id="UP000502118"/>
    </source>
</evidence>
<organism evidence="8 9">
    <name type="scientific">Mycoplasma miroungirhinis</name>
    <dbReference type="NCBI Taxonomy" id="754516"/>
    <lineage>
        <taxon>Bacteria</taxon>
        <taxon>Bacillati</taxon>
        <taxon>Mycoplasmatota</taxon>
        <taxon>Mollicutes</taxon>
        <taxon>Mycoplasmataceae</taxon>
        <taxon>Mycoplasma</taxon>
    </lineage>
</organism>
<reference evidence="8 9" key="1">
    <citation type="submission" date="2020-05" db="EMBL/GenBank/DDBJ databases">
        <title>Novel Mycoplasma species detected in Mirounga angustirostris (northern elephant seal) from the USA.</title>
        <authorList>
            <person name="Volokhov D.V."/>
        </authorList>
    </citation>
    <scope>NUCLEOTIDE SEQUENCE [LARGE SCALE GENOMIC DNA]</scope>
    <source>
        <strain evidence="8 9">Mirounga ES2806-NAS</strain>
    </source>
</reference>
<dbReference type="EC" id="2.7.7.7" evidence="1"/>
<comment type="catalytic activity">
    <reaction evidence="6">
        <text>DNA(n) + a 2'-deoxyribonucleoside 5'-triphosphate = DNA(n+1) + diphosphate</text>
        <dbReference type="Rhea" id="RHEA:22508"/>
        <dbReference type="Rhea" id="RHEA-COMP:17339"/>
        <dbReference type="Rhea" id="RHEA-COMP:17340"/>
        <dbReference type="ChEBI" id="CHEBI:33019"/>
        <dbReference type="ChEBI" id="CHEBI:61560"/>
        <dbReference type="ChEBI" id="CHEBI:173112"/>
        <dbReference type="EC" id="2.7.7.7"/>
    </reaction>
</comment>
<dbReference type="Gene3D" id="3.20.20.140">
    <property type="entry name" value="Metal-dependent hydrolases"/>
    <property type="match status" value="1"/>
</dbReference>
<dbReference type="EMBL" id="CP053097">
    <property type="protein sequence ID" value="QJR44081.1"/>
    <property type="molecule type" value="Genomic_DNA"/>
</dbReference>
<evidence type="ECO:0000256" key="1">
    <source>
        <dbReference type="ARBA" id="ARBA00012417"/>
    </source>
</evidence>
<dbReference type="SMART" id="SM00481">
    <property type="entry name" value="POLIIIAc"/>
    <property type="match status" value="1"/>
</dbReference>
<proteinExistence type="predicted"/>
<dbReference type="InterPro" id="IPR041931">
    <property type="entry name" value="DNA_pol3_alpha_thumb_dom"/>
</dbReference>
<accession>A0A6M4JI10</accession>
<dbReference type="SUPFAM" id="SSF89550">
    <property type="entry name" value="PHP domain-like"/>
    <property type="match status" value="1"/>
</dbReference>
<dbReference type="Gene3D" id="1.10.150.870">
    <property type="match status" value="1"/>
</dbReference>
<dbReference type="InterPro" id="IPR011708">
    <property type="entry name" value="DNA_pol3_alpha_NTPase_dom"/>
</dbReference>
<feature type="domain" description="Polymerase/histidinol phosphatase N-terminal" evidence="7">
    <location>
        <begin position="4"/>
        <end position="71"/>
    </location>
</feature>
<dbReference type="GO" id="GO:0003887">
    <property type="term" value="F:DNA-directed DNA polymerase activity"/>
    <property type="evidence" value="ECO:0007669"/>
    <property type="project" value="UniProtKB-KW"/>
</dbReference>
<dbReference type="RefSeq" id="WP_171112785.1">
    <property type="nucleotide sequence ID" value="NZ_CP053097.1"/>
</dbReference>
<dbReference type="InterPro" id="IPR004805">
    <property type="entry name" value="DnaE2/DnaE/PolC"/>
</dbReference>
<evidence type="ECO:0000259" key="7">
    <source>
        <dbReference type="SMART" id="SM00481"/>
    </source>
</evidence>
<dbReference type="InterPro" id="IPR003141">
    <property type="entry name" value="Pol/His_phosphatase_N"/>
</dbReference>
<dbReference type="Pfam" id="PF14579">
    <property type="entry name" value="HHH_6"/>
    <property type="match status" value="1"/>
</dbReference>
<keyword evidence="2 8" id="KW-0808">Transferase</keyword>
<dbReference type="InterPro" id="IPR016195">
    <property type="entry name" value="Pol/histidinol_Pase-like"/>
</dbReference>
<evidence type="ECO:0000256" key="2">
    <source>
        <dbReference type="ARBA" id="ARBA00022679"/>
    </source>
</evidence>
<dbReference type="InterPro" id="IPR040982">
    <property type="entry name" value="DNA_pol3_finger"/>
</dbReference>
<gene>
    <name evidence="8" type="primary">dnaE</name>
    <name evidence="8" type="ORF">HLA92_01360</name>
</gene>
<dbReference type="GO" id="GO:0008408">
    <property type="term" value="F:3'-5' exonuclease activity"/>
    <property type="evidence" value="ECO:0007669"/>
    <property type="project" value="InterPro"/>
</dbReference>
<dbReference type="CDD" id="cd07431">
    <property type="entry name" value="PHP_PolIIIA"/>
    <property type="match status" value="1"/>
</dbReference>
<sequence>MKLINLHVNTVFSLLESTIELDTLIKWAKDNELEYLAITENKNMFSFAQFCIKAKENNIKTIYGMQIKTFQAASQSELIVIAKNLQGLNELFELNFYQSQNELVSQTYLKQFQNLIFIDHPTLGLYVQTKCLYSDISTYISINLSTIEQLKIDLDTINDQKFVYVNEGKIFDHFDNQTLQTLEWIKTQNKLNRFVDILVANIETNDARIQKLINFTNNLAQSLAIDVPISSFKMPVYKNNENISSFEFLKKLVIESAKNKIKKFDLDEYKQRLTYELKIIKQLGFEDYFLIIWDFIKWAKQNNISIGPGRGSAAGSLISYLLGITQIDPIEYNLVFERFLNPKRISLPDIDIDVQDDKRQDLINYLISKYGTENVSSIITFSTLGSKSSMRDSARSYNVPIPAIDQLAKKIPNNLRLEEIYEQEYAFREEVNKYKNPQTGENDLKNAFNEACRIQGFYRQTGTHAAGIVISDQKIIKKSPIMFANNYLQTEITMDYLETFGLLKIDILGLKTLSIINDILLEIKKHTPDFDIDNIPLNDEETFRLLSGGKTAGIFQLESPGMRNTLMKVKVTDFNDIAAIISLFRPGPMQHIKSYANRKNHKEDIPQIEKNYDQVLEKTYGIMIYQEQVLEIVQKISNMDYAEADLLRRAISKKKAEEFLKFKEIFIKKAIENNYDKQLAQNIFGNIESFASYGFNKSHAVSYSLITYRMAYLKTHFPLEFYNAIISSSINSYEDLNKYISEAQELGISIISPTINDSELKSIIKNKKIYLPLTMIKGFGKVGAENIVNERNKNGIFKNILEAFLRLRSVSIGESTLKILIKASLFREFENQVSILNSLENSTAFKLELFNGYNVKSKTINWEQINWNIKPIHYDYDYEFESKNEILYLGNIYNSSLTKQFESETKLVDIHAGTEHKIAVYIKDAIVKTTKNNKAYTVVNLFDSSASIQVIIWNNSPIKEYVGKIIYVDILKKQDLTWQIKGWKEI</sequence>
<keyword evidence="9" id="KW-1185">Reference proteome</keyword>
<dbReference type="Pfam" id="PF07733">
    <property type="entry name" value="DNA_pol3_alpha"/>
    <property type="match status" value="1"/>
</dbReference>
<evidence type="ECO:0000256" key="3">
    <source>
        <dbReference type="ARBA" id="ARBA00022695"/>
    </source>
</evidence>
<keyword evidence="4" id="KW-0235">DNA replication</keyword>
<dbReference type="InterPro" id="IPR029460">
    <property type="entry name" value="DNAPol_HHH"/>
</dbReference>
<keyword evidence="3 8" id="KW-0548">Nucleotidyltransferase</keyword>
<keyword evidence="5" id="KW-0239">DNA-directed DNA polymerase</keyword>
<name>A0A6M4JI10_9MOLU</name>
<dbReference type="Gene3D" id="1.10.10.1600">
    <property type="entry name" value="Bacterial DNA polymerase III alpha subunit, thumb domain"/>
    <property type="match status" value="1"/>
</dbReference>
<protein>
    <recommendedName>
        <fullName evidence="1">DNA-directed DNA polymerase</fullName>
        <ecNumber evidence="1">2.7.7.7</ecNumber>
    </recommendedName>
</protein>
<dbReference type="AlphaFoldDB" id="A0A6M4JI10"/>
<dbReference type="GO" id="GO:0006260">
    <property type="term" value="P:DNA replication"/>
    <property type="evidence" value="ECO:0007669"/>
    <property type="project" value="UniProtKB-KW"/>
</dbReference>
<dbReference type="Pfam" id="PF17657">
    <property type="entry name" value="DNA_pol3_finger"/>
    <property type="match status" value="1"/>
</dbReference>
<dbReference type="KEGG" id="mmio:HLA92_01360"/>
<dbReference type="PANTHER" id="PTHR32294">
    <property type="entry name" value="DNA POLYMERASE III SUBUNIT ALPHA"/>
    <property type="match status" value="1"/>
</dbReference>
<dbReference type="PANTHER" id="PTHR32294:SF0">
    <property type="entry name" value="DNA POLYMERASE III SUBUNIT ALPHA"/>
    <property type="match status" value="1"/>
</dbReference>